<evidence type="ECO:0008006" key="3">
    <source>
        <dbReference type="Google" id="ProtNLM"/>
    </source>
</evidence>
<dbReference type="OrthoDB" id="5393676at2"/>
<dbReference type="Proteomes" id="UP000043763">
    <property type="component" value="Unassembled WGS sequence"/>
</dbReference>
<dbReference type="Pfam" id="PF12672">
    <property type="entry name" value="DUF3793"/>
    <property type="match status" value="1"/>
</dbReference>
<evidence type="ECO:0000313" key="2">
    <source>
        <dbReference type="Proteomes" id="UP000043763"/>
    </source>
</evidence>
<gene>
    <name evidence="1" type="ORF">BRSU_0610</name>
</gene>
<organism evidence="1 2">
    <name type="scientific">Brachyspira suanatina</name>
    <dbReference type="NCBI Taxonomy" id="381802"/>
    <lineage>
        <taxon>Bacteria</taxon>
        <taxon>Pseudomonadati</taxon>
        <taxon>Spirochaetota</taxon>
        <taxon>Spirochaetia</taxon>
        <taxon>Brachyspirales</taxon>
        <taxon>Brachyspiraceae</taxon>
        <taxon>Brachyspira</taxon>
    </lineage>
</organism>
<proteinExistence type="predicted"/>
<keyword evidence="2" id="KW-1185">Reference proteome</keyword>
<protein>
    <recommendedName>
        <fullName evidence="3">DUF3793 domain-containing protein</fullName>
    </recommendedName>
</protein>
<reference evidence="2" key="1">
    <citation type="submission" date="2015-04" db="EMBL/GenBank/DDBJ databases">
        <authorList>
            <person name="Mushtaq Mamoona"/>
        </authorList>
    </citation>
    <scope>NUCLEOTIDE SEQUENCE [LARGE SCALE GENOMIC DNA]</scope>
    <source>
        <strain evidence="2">AN4859/03</strain>
    </source>
</reference>
<evidence type="ECO:0000313" key="1">
    <source>
        <dbReference type="EMBL" id="CRF32148.1"/>
    </source>
</evidence>
<dbReference type="RefSeq" id="WP_048593725.1">
    <property type="nucleotide sequence ID" value="NZ_CVLB01000001.1"/>
</dbReference>
<dbReference type="EMBL" id="CVLB01000001">
    <property type="protein sequence ID" value="CRF32148.1"/>
    <property type="molecule type" value="Genomic_DNA"/>
</dbReference>
<dbReference type="InterPro" id="IPR024523">
    <property type="entry name" value="DUF3793"/>
</dbReference>
<name>A0A0G4K4X8_9SPIR</name>
<dbReference type="AlphaFoldDB" id="A0A0G4K4X8"/>
<sequence>MKEYSFDELIINHCAPALSGIKIANIFTYQYGSKKEVYKKRASYNKILNSRNINVSIIKDYDNKVIVYVYNKKRLEEYISNDDVFDFLELYGYESKDLYKCIELLKYRMQNSKDFPHEIGIFLGYPLMDIYGFINNYGKNSLHTGYWKVYHNKNEAIKTFNRYNECRSFYINTFLNGKGILEIMDDYKMYIQN</sequence>
<accession>A0A0G4K4X8</accession>